<proteinExistence type="predicted"/>
<gene>
    <name evidence="1" type="ORF">RRG08_013309</name>
</gene>
<protein>
    <submittedName>
        <fullName evidence="1">Uncharacterized protein</fullName>
    </submittedName>
</protein>
<dbReference type="Proteomes" id="UP001283361">
    <property type="component" value="Unassembled WGS sequence"/>
</dbReference>
<dbReference type="AlphaFoldDB" id="A0AAE1E5Y1"/>
<comment type="caution">
    <text evidence="1">The sequence shown here is derived from an EMBL/GenBank/DDBJ whole genome shotgun (WGS) entry which is preliminary data.</text>
</comment>
<reference evidence="1" key="1">
    <citation type="journal article" date="2023" name="G3 (Bethesda)">
        <title>A reference genome for the long-term kleptoplast-retaining sea slug Elysia crispata morphotype clarki.</title>
        <authorList>
            <person name="Eastman K.E."/>
            <person name="Pendleton A.L."/>
            <person name="Shaikh M.A."/>
            <person name="Suttiyut T."/>
            <person name="Ogas R."/>
            <person name="Tomko P."/>
            <person name="Gavelis G."/>
            <person name="Widhalm J.R."/>
            <person name="Wisecaver J.H."/>
        </authorList>
    </citation>
    <scope>NUCLEOTIDE SEQUENCE</scope>
    <source>
        <strain evidence="1">ECLA1</strain>
    </source>
</reference>
<organism evidence="1 2">
    <name type="scientific">Elysia crispata</name>
    <name type="common">lettuce slug</name>
    <dbReference type="NCBI Taxonomy" id="231223"/>
    <lineage>
        <taxon>Eukaryota</taxon>
        <taxon>Metazoa</taxon>
        <taxon>Spiralia</taxon>
        <taxon>Lophotrochozoa</taxon>
        <taxon>Mollusca</taxon>
        <taxon>Gastropoda</taxon>
        <taxon>Heterobranchia</taxon>
        <taxon>Euthyneura</taxon>
        <taxon>Panpulmonata</taxon>
        <taxon>Sacoglossa</taxon>
        <taxon>Placobranchoidea</taxon>
        <taxon>Plakobranchidae</taxon>
        <taxon>Elysia</taxon>
    </lineage>
</organism>
<dbReference type="EMBL" id="JAWDGP010001032">
    <property type="protein sequence ID" value="KAK3795584.1"/>
    <property type="molecule type" value="Genomic_DNA"/>
</dbReference>
<evidence type="ECO:0000313" key="1">
    <source>
        <dbReference type="EMBL" id="KAK3795584.1"/>
    </source>
</evidence>
<name>A0AAE1E5Y1_9GAST</name>
<keyword evidence="2" id="KW-1185">Reference proteome</keyword>
<accession>A0AAE1E5Y1</accession>
<evidence type="ECO:0000313" key="2">
    <source>
        <dbReference type="Proteomes" id="UP001283361"/>
    </source>
</evidence>
<sequence length="115" mass="12973">MASPGHCGAYVSVNCGGLGRQGKEVLTVYKHDSSSNYIRLSLRNSSTCVKDMSKFRASITFVHLWDMSESIWKHHSRTLKESPTYDPTWRLVGLSPFPNFSVHLTDTAQSHTRRS</sequence>